<dbReference type="PANTHER" id="PTHR44757">
    <property type="entry name" value="DIGUANYLATE CYCLASE DGCP"/>
    <property type="match status" value="1"/>
</dbReference>
<feature type="domain" description="GGDEF" evidence="2">
    <location>
        <begin position="187"/>
        <end position="319"/>
    </location>
</feature>
<dbReference type="CDD" id="cd01949">
    <property type="entry name" value="GGDEF"/>
    <property type="match status" value="1"/>
</dbReference>
<dbReference type="InterPro" id="IPR001633">
    <property type="entry name" value="EAL_dom"/>
</dbReference>
<dbReference type="Pfam" id="PF00563">
    <property type="entry name" value="EAL"/>
    <property type="match status" value="1"/>
</dbReference>
<accession>A0ABY5PNH3</accession>
<dbReference type="Pfam" id="PF00990">
    <property type="entry name" value="GGDEF"/>
    <property type="match status" value="1"/>
</dbReference>
<name>A0ABY5PNH3_9ACTN</name>
<dbReference type="InterPro" id="IPR029787">
    <property type="entry name" value="Nucleotide_cyclase"/>
</dbReference>
<dbReference type="InterPro" id="IPR035919">
    <property type="entry name" value="EAL_sf"/>
</dbReference>
<proteinExistence type="predicted"/>
<dbReference type="Gene3D" id="3.30.70.270">
    <property type="match status" value="1"/>
</dbReference>
<dbReference type="InterPro" id="IPR052155">
    <property type="entry name" value="Biofilm_reg_signaling"/>
</dbReference>
<dbReference type="Gene3D" id="3.20.20.450">
    <property type="entry name" value="EAL domain"/>
    <property type="match status" value="1"/>
</dbReference>
<dbReference type="SMART" id="SM00065">
    <property type="entry name" value="GAF"/>
    <property type="match status" value="1"/>
</dbReference>
<dbReference type="InterPro" id="IPR029016">
    <property type="entry name" value="GAF-like_dom_sf"/>
</dbReference>
<dbReference type="SUPFAM" id="SSF141868">
    <property type="entry name" value="EAL domain-like"/>
    <property type="match status" value="1"/>
</dbReference>
<evidence type="ECO:0000259" key="2">
    <source>
        <dbReference type="PROSITE" id="PS50887"/>
    </source>
</evidence>
<gene>
    <name evidence="3" type="ORF">LRS13_08285</name>
</gene>
<dbReference type="SMART" id="SM00267">
    <property type="entry name" value="GGDEF"/>
    <property type="match status" value="1"/>
</dbReference>
<dbReference type="InterPro" id="IPR043128">
    <property type="entry name" value="Rev_trsase/Diguanyl_cyclase"/>
</dbReference>
<dbReference type="SMART" id="SM00052">
    <property type="entry name" value="EAL"/>
    <property type="match status" value="1"/>
</dbReference>
<dbReference type="Gene3D" id="3.30.450.40">
    <property type="match status" value="1"/>
</dbReference>
<dbReference type="Proteomes" id="UP001058860">
    <property type="component" value="Chromosome"/>
</dbReference>
<feature type="domain" description="EAL" evidence="1">
    <location>
        <begin position="328"/>
        <end position="580"/>
    </location>
</feature>
<dbReference type="PROSITE" id="PS50887">
    <property type="entry name" value="GGDEF"/>
    <property type="match status" value="1"/>
</dbReference>
<dbReference type="NCBIfam" id="TIGR00254">
    <property type="entry name" value="GGDEF"/>
    <property type="match status" value="1"/>
</dbReference>
<dbReference type="InterPro" id="IPR000160">
    <property type="entry name" value="GGDEF_dom"/>
</dbReference>
<dbReference type="RefSeq" id="WP_353866734.1">
    <property type="nucleotide sequence ID" value="NZ_CP088295.1"/>
</dbReference>
<dbReference type="SUPFAM" id="SSF55073">
    <property type="entry name" value="Nucleotide cyclase"/>
    <property type="match status" value="1"/>
</dbReference>
<dbReference type="InterPro" id="IPR003018">
    <property type="entry name" value="GAF"/>
</dbReference>
<dbReference type="CDD" id="cd01948">
    <property type="entry name" value="EAL"/>
    <property type="match status" value="1"/>
</dbReference>
<organism evidence="3 4">
    <name type="scientific">Svornostia abyssi</name>
    <dbReference type="NCBI Taxonomy" id="2898438"/>
    <lineage>
        <taxon>Bacteria</taxon>
        <taxon>Bacillati</taxon>
        <taxon>Actinomycetota</taxon>
        <taxon>Thermoleophilia</taxon>
        <taxon>Solirubrobacterales</taxon>
        <taxon>Baekduiaceae</taxon>
        <taxon>Svornostia</taxon>
    </lineage>
</organism>
<dbReference type="EMBL" id="CP088295">
    <property type="protein sequence ID" value="UUY06284.1"/>
    <property type="molecule type" value="Genomic_DNA"/>
</dbReference>
<dbReference type="Pfam" id="PF13185">
    <property type="entry name" value="GAF_2"/>
    <property type="match status" value="1"/>
</dbReference>
<keyword evidence="4" id="KW-1185">Reference proteome</keyword>
<evidence type="ECO:0000313" key="3">
    <source>
        <dbReference type="EMBL" id="UUY06284.1"/>
    </source>
</evidence>
<dbReference type="SUPFAM" id="SSF55781">
    <property type="entry name" value="GAF domain-like"/>
    <property type="match status" value="1"/>
</dbReference>
<reference evidence="4" key="1">
    <citation type="submission" date="2021-11" db="EMBL/GenBank/DDBJ databases">
        <title>Cultivation dependent microbiological survey of springs from the worlds oldest radium mine currently devoted to the extraction of radon-saturated water.</title>
        <authorList>
            <person name="Kapinusova G."/>
            <person name="Smrhova T."/>
            <person name="Strejcek M."/>
            <person name="Suman J."/>
            <person name="Jani K."/>
            <person name="Pajer P."/>
            <person name="Uhlik O."/>
        </authorList>
    </citation>
    <scope>NUCLEOTIDE SEQUENCE [LARGE SCALE GENOMIC DNA]</scope>
    <source>
        <strain evidence="4">J379</strain>
    </source>
</reference>
<evidence type="ECO:0000259" key="1">
    <source>
        <dbReference type="PROSITE" id="PS50883"/>
    </source>
</evidence>
<protein>
    <submittedName>
        <fullName evidence="3">EAL domain-containing protein</fullName>
    </submittedName>
</protein>
<evidence type="ECO:0000313" key="4">
    <source>
        <dbReference type="Proteomes" id="UP001058860"/>
    </source>
</evidence>
<dbReference type="PROSITE" id="PS50883">
    <property type="entry name" value="EAL"/>
    <property type="match status" value="1"/>
</dbReference>
<dbReference type="PANTHER" id="PTHR44757:SF2">
    <property type="entry name" value="BIOFILM ARCHITECTURE MAINTENANCE PROTEIN MBAA"/>
    <property type="match status" value="1"/>
</dbReference>
<sequence length="590" mass="64099">MDEAYAKCLDLLCEHEGWPLGHVYLPGDDGSVRSTEIWHVADRARSMAFVEATKRLTLAKGVGLAGRALVSGEPAWIADVRKDPSFPRAAQAAQAGVVGGMAFPVKVGDEVVGAIETFSPQRMKPNPRLVRILNQVGVQLGRVIERDQHQRDLAYRALHDELTGLPNRTLLLEHVATAQARARRSGEVLALLLLDIDNFKLTNDALGHETGDQMLRAVGERLSTGMRAMDIVARFGGDEFVILCEGLKDEDEADALARRVQFLLQQQVSVDDRWMSVSASIGIAIGSGGEAAEDLLRDADTAMYAAKRRARGTTARFDASMREEISERLRLADELVGAAARGELRLYLQPIIDLDNNRLKAFEALVRWEHPLHGLVPPGVFIPLAEDSGIIGEIGTWVLRESARWAAQIHPGVYLSVNLSTRQLEDPLIGETVRQALEDFEVPPGRLTLEITESVLLDGQAEQLARLEALRATGARISLDDFGTGYSSLSYLQDLPLDVLKLDMSFAARLIDGDDPHASTIIRTVASLAKGLGLDFVVEGIETTDQLARLRALGCPLGQGYLFAKPLPANEAVVFASAGRPGAGVQQQAA</sequence>